<dbReference type="Pfam" id="PF13807">
    <property type="entry name" value="GNVR"/>
    <property type="match status" value="1"/>
</dbReference>
<feature type="domain" description="Tyrosine-protein kinase G-rich" evidence="10">
    <location>
        <begin position="251"/>
        <end position="302"/>
    </location>
</feature>
<keyword evidence="4 8" id="KW-0812">Transmembrane</keyword>
<dbReference type="GO" id="GO:0004713">
    <property type="term" value="F:protein tyrosine kinase activity"/>
    <property type="evidence" value="ECO:0007669"/>
    <property type="project" value="TreeGrafter"/>
</dbReference>
<reference evidence="11 12" key="1">
    <citation type="submission" date="2018-06" db="EMBL/GenBank/DDBJ databases">
        <title>Genomic Encyclopedia of Type Strains, Phase IV (KMG-IV): sequencing the most valuable type-strain genomes for metagenomic binning, comparative biology and taxonomic classification.</title>
        <authorList>
            <person name="Goeker M."/>
        </authorList>
    </citation>
    <scope>NUCLEOTIDE SEQUENCE [LARGE SCALE GENOMIC DNA]</scope>
    <source>
        <strain evidence="11 12">DSM 15140</strain>
    </source>
</reference>
<dbReference type="PANTHER" id="PTHR32309">
    <property type="entry name" value="TYROSINE-PROTEIN KINASE"/>
    <property type="match status" value="1"/>
</dbReference>
<feature type="coiled-coil region" evidence="7">
    <location>
        <begin position="211"/>
        <end position="245"/>
    </location>
</feature>
<evidence type="ECO:0000256" key="3">
    <source>
        <dbReference type="ARBA" id="ARBA00022475"/>
    </source>
</evidence>
<comment type="similarity">
    <text evidence="2">Belongs to the CpsC/CapA family.</text>
</comment>
<evidence type="ECO:0000313" key="11">
    <source>
        <dbReference type="EMBL" id="RBP00619.1"/>
    </source>
</evidence>
<evidence type="ECO:0000313" key="12">
    <source>
        <dbReference type="Proteomes" id="UP000252254"/>
    </source>
</evidence>
<dbReference type="GO" id="GO:0005886">
    <property type="term" value="C:plasma membrane"/>
    <property type="evidence" value="ECO:0007669"/>
    <property type="project" value="UniProtKB-SubCell"/>
</dbReference>
<dbReference type="AlphaFoldDB" id="A0A366EGR3"/>
<comment type="caution">
    <text evidence="11">The sequence shown here is derived from an EMBL/GenBank/DDBJ whole genome shotgun (WGS) entry which is preliminary data.</text>
</comment>
<keyword evidence="11" id="KW-0808">Transferase</keyword>
<evidence type="ECO:0000256" key="6">
    <source>
        <dbReference type="ARBA" id="ARBA00023136"/>
    </source>
</evidence>
<dbReference type="EMBL" id="QNRI01000002">
    <property type="protein sequence ID" value="RBP00619.1"/>
    <property type="molecule type" value="Genomic_DNA"/>
</dbReference>
<keyword evidence="11" id="KW-0418">Kinase</keyword>
<dbReference type="Pfam" id="PF02706">
    <property type="entry name" value="Wzz"/>
    <property type="match status" value="1"/>
</dbReference>
<dbReference type="RefSeq" id="WP_113867432.1">
    <property type="nucleotide sequence ID" value="NZ_BAABQN010000002.1"/>
</dbReference>
<keyword evidence="12" id="KW-1185">Reference proteome</keyword>
<evidence type="ECO:0000256" key="1">
    <source>
        <dbReference type="ARBA" id="ARBA00004651"/>
    </source>
</evidence>
<feature type="transmembrane region" description="Helical" evidence="8">
    <location>
        <begin position="20"/>
        <end position="40"/>
    </location>
</feature>
<name>A0A366EGR3_9BACI</name>
<evidence type="ECO:0000256" key="4">
    <source>
        <dbReference type="ARBA" id="ARBA00022692"/>
    </source>
</evidence>
<dbReference type="Proteomes" id="UP000252254">
    <property type="component" value="Unassembled WGS sequence"/>
</dbReference>
<feature type="domain" description="Polysaccharide chain length determinant N-terminal" evidence="9">
    <location>
        <begin position="3"/>
        <end position="91"/>
    </location>
</feature>
<sequence length="307" mass="34699">MEEEINIKEILQKLWDGKWLIAIITIIILLFTSIYSFLIADPVYKGTAQISVTSVSSVPENIQPVVTEVTKPNMLAAKMTSSEVLAQVIEEQDLDITVGSLQSKLNIELPTEETSPYISVSMEGTDREEITAIIDQTINQAREKMNVDIESRLGVLAEEYQQKMNEENEKITTVVDEFNTMQAGEGLPALVLLEQSTTEGKYILDVNEEILDELRELNKTDQVEYEKINTEIEDLTDLYNFYRKQYDEVSSVQTMNIAEMSTDVIAEPFVPTQPISPNKILNLAISIVLGLILGVFIVLFRSYMKDE</sequence>
<proteinExistence type="inferred from homology"/>
<dbReference type="InterPro" id="IPR050445">
    <property type="entry name" value="Bact_polysacc_biosynth/exp"/>
</dbReference>
<evidence type="ECO:0000256" key="7">
    <source>
        <dbReference type="SAM" id="Coils"/>
    </source>
</evidence>
<evidence type="ECO:0000256" key="2">
    <source>
        <dbReference type="ARBA" id="ARBA00006683"/>
    </source>
</evidence>
<dbReference type="PANTHER" id="PTHR32309:SF13">
    <property type="entry name" value="FERRIC ENTEROBACTIN TRANSPORT PROTEIN FEPE"/>
    <property type="match status" value="1"/>
</dbReference>
<gene>
    <name evidence="11" type="ORF">DES48_102384</name>
</gene>
<feature type="transmembrane region" description="Helical" evidence="8">
    <location>
        <begin position="280"/>
        <end position="300"/>
    </location>
</feature>
<evidence type="ECO:0000259" key="10">
    <source>
        <dbReference type="Pfam" id="PF13807"/>
    </source>
</evidence>
<keyword evidence="3" id="KW-1003">Cell membrane</keyword>
<comment type="subcellular location">
    <subcellularLocation>
        <location evidence="1">Cell membrane</location>
        <topology evidence="1">Multi-pass membrane protein</topology>
    </subcellularLocation>
</comment>
<organism evidence="11 12">
    <name type="scientific">Paraliobacillus ryukyuensis</name>
    <dbReference type="NCBI Taxonomy" id="200904"/>
    <lineage>
        <taxon>Bacteria</taxon>
        <taxon>Bacillati</taxon>
        <taxon>Bacillota</taxon>
        <taxon>Bacilli</taxon>
        <taxon>Bacillales</taxon>
        <taxon>Bacillaceae</taxon>
        <taxon>Paraliobacillus</taxon>
    </lineage>
</organism>
<evidence type="ECO:0000259" key="9">
    <source>
        <dbReference type="Pfam" id="PF02706"/>
    </source>
</evidence>
<protein>
    <submittedName>
        <fullName evidence="11">Putative tyrosine kinase-like protein</fullName>
    </submittedName>
</protein>
<dbReference type="InterPro" id="IPR032807">
    <property type="entry name" value="GNVR"/>
</dbReference>
<keyword evidence="7" id="KW-0175">Coiled coil</keyword>
<evidence type="ECO:0000256" key="8">
    <source>
        <dbReference type="SAM" id="Phobius"/>
    </source>
</evidence>
<dbReference type="InterPro" id="IPR003856">
    <property type="entry name" value="LPS_length_determ_N"/>
</dbReference>
<keyword evidence="6 8" id="KW-0472">Membrane</keyword>
<keyword evidence="5 8" id="KW-1133">Transmembrane helix</keyword>
<dbReference type="OrthoDB" id="2854392at2"/>
<evidence type="ECO:0000256" key="5">
    <source>
        <dbReference type="ARBA" id="ARBA00022989"/>
    </source>
</evidence>
<accession>A0A366EGR3</accession>